<comment type="caution">
    <text evidence="2">The sequence shown here is derived from an EMBL/GenBank/DDBJ whole genome shotgun (WGS) entry which is preliminary data.</text>
</comment>
<evidence type="ECO:0000256" key="1">
    <source>
        <dbReference type="SAM" id="Phobius"/>
    </source>
</evidence>
<keyword evidence="1" id="KW-0812">Transmembrane</keyword>
<feature type="transmembrane region" description="Helical" evidence="1">
    <location>
        <begin position="143"/>
        <end position="160"/>
    </location>
</feature>
<dbReference type="AlphaFoldDB" id="A0AA39LZB3"/>
<protein>
    <submittedName>
        <fullName evidence="2">Uncharacterized protein</fullName>
    </submittedName>
</protein>
<feature type="transmembrane region" description="Helical" evidence="1">
    <location>
        <begin position="223"/>
        <end position="245"/>
    </location>
</feature>
<dbReference type="EMBL" id="JAUCMV010000002">
    <property type="protein sequence ID" value="KAK0415113.1"/>
    <property type="molecule type" value="Genomic_DNA"/>
</dbReference>
<dbReference type="Proteomes" id="UP001175271">
    <property type="component" value="Unassembled WGS sequence"/>
</dbReference>
<reference evidence="2" key="1">
    <citation type="submission" date="2023-06" db="EMBL/GenBank/DDBJ databases">
        <title>Genomic analysis of the entomopathogenic nematode Steinernema hermaphroditum.</title>
        <authorList>
            <person name="Schwarz E.M."/>
            <person name="Heppert J.K."/>
            <person name="Baniya A."/>
            <person name="Schwartz H.T."/>
            <person name="Tan C.-H."/>
            <person name="Antoshechkin I."/>
            <person name="Sternberg P.W."/>
            <person name="Goodrich-Blair H."/>
            <person name="Dillman A.R."/>
        </authorList>
    </citation>
    <scope>NUCLEOTIDE SEQUENCE</scope>
    <source>
        <strain evidence="2">PS9179</strain>
        <tissue evidence="2">Whole animal</tissue>
    </source>
</reference>
<evidence type="ECO:0000313" key="2">
    <source>
        <dbReference type="EMBL" id="KAK0415113.1"/>
    </source>
</evidence>
<gene>
    <name evidence="2" type="ORF">QR680_011777</name>
</gene>
<name>A0AA39LZB3_9BILA</name>
<sequence>MIRATAFVPLDKILEVWGDLTAVLDRRPDPTRNWFEVNYVGWQPFRGSNFSLFSQETWNVHARLMADQPKTNNSVEAFHSALVKLFGCAHPTMWKFIKTLQMYQLKVDADIVNVQAGRQIRRVNKRWTHYDETKKKIPPKNTLAALFVTHILCSAANSLYYSTSFMKDYVALLENDTIVIAIHLTSFMSEFMPTIGCAIFALDRVLILALPLRYGPWRLGHKMAVFLIVLEIGIAIGAYAGAWLFPGGVLFAAVVTLNVVYIVAPTFETFMYILFLYFLRMHHKRVSTALSSENKQANHIVLFQAAVHTLLSTIPNAATSAIVFLKAAPTKHEENPIYSVFHHSYSKPVELNLTKAEEDLLRKAAPPKRRTTNLINLAILAKDKYPDIYEKVMDYKIQRQERKDLEASRPESVQNFIDDRTVFLLQDGLKKAFPAELIKAASEIKGMDEEERNALFDYYPNLKLVTESSHFKNITKNKKKSEVEVQKLIKEFSKYKLRNNIILKK</sequence>
<feature type="transmembrane region" description="Helical" evidence="1">
    <location>
        <begin position="180"/>
        <end position="202"/>
    </location>
</feature>
<evidence type="ECO:0000313" key="3">
    <source>
        <dbReference type="Proteomes" id="UP001175271"/>
    </source>
</evidence>
<feature type="transmembrane region" description="Helical" evidence="1">
    <location>
        <begin position="300"/>
        <end position="325"/>
    </location>
</feature>
<feature type="transmembrane region" description="Helical" evidence="1">
    <location>
        <begin position="251"/>
        <end position="279"/>
    </location>
</feature>
<organism evidence="2 3">
    <name type="scientific">Steinernema hermaphroditum</name>
    <dbReference type="NCBI Taxonomy" id="289476"/>
    <lineage>
        <taxon>Eukaryota</taxon>
        <taxon>Metazoa</taxon>
        <taxon>Ecdysozoa</taxon>
        <taxon>Nematoda</taxon>
        <taxon>Chromadorea</taxon>
        <taxon>Rhabditida</taxon>
        <taxon>Tylenchina</taxon>
        <taxon>Panagrolaimomorpha</taxon>
        <taxon>Strongyloidoidea</taxon>
        <taxon>Steinernematidae</taxon>
        <taxon>Steinernema</taxon>
    </lineage>
</organism>
<keyword evidence="1" id="KW-1133">Transmembrane helix</keyword>
<keyword evidence="3" id="KW-1185">Reference proteome</keyword>
<proteinExistence type="predicted"/>
<accession>A0AA39LZB3</accession>
<keyword evidence="1" id="KW-0472">Membrane</keyword>